<dbReference type="Proteomes" id="UP000604046">
    <property type="component" value="Unassembled WGS sequence"/>
</dbReference>
<evidence type="ECO:0000256" key="1">
    <source>
        <dbReference type="SAM" id="MobiDB-lite"/>
    </source>
</evidence>
<sequence>MEKHQEVLKRETALCRLAMDLQKAQIKDLLRKDSSARTEQFDAMLKSMEHRLRREQQAHEEAVLEAVRRLMTEETSPADVPVTTQRPSPTSFNEPCDDEEVASATPMQSAHPEEPTRTPLPVSTAQSWAPFPSRSGARLTGEYSGGHHIEQGQLSFDDGLSREALTGELPVATGKPSSPVPARLEAPCQRPWGAARQRSSSDRRSGGYFVQSKGLGA</sequence>
<proteinExistence type="predicted"/>
<evidence type="ECO:0000313" key="2">
    <source>
        <dbReference type="EMBL" id="CAE7212688.1"/>
    </source>
</evidence>
<feature type="region of interest" description="Disordered" evidence="1">
    <location>
        <begin position="72"/>
        <end position="152"/>
    </location>
</feature>
<feature type="compositionally biased region" description="Polar residues" evidence="1">
    <location>
        <begin position="82"/>
        <end position="93"/>
    </location>
</feature>
<protein>
    <submittedName>
        <fullName evidence="2">Uncharacterized protein</fullName>
    </submittedName>
</protein>
<gene>
    <name evidence="2" type="ORF">SNAT2548_LOCUS7234</name>
</gene>
<keyword evidence="3" id="KW-1185">Reference proteome</keyword>
<name>A0A812JXY3_9DINO</name>
<comment type="caution">
    <text evidence="2">The sequence shown here is derived from an EMBL/GenBank/DDBJ whole genome shotgun (WGS) entry which is preliminary data.</text>
</comment>
<evidence type="ECO:0000313" key="3">
    <source>
        <dbReference type="Proteomes" id="UP000604046"/>
    </source>
</evidence>
<feature type="region of interest" description="Disordered" evidence="1">
    <location>
        <begin position="168"/>
        <end position="217"/>
    </location>
</feature>
<accession>A0A812JXY3</accession>
<dbReference type="AlphaFoldDB" id="A0A812JXY3"/>
<reference evidence="2" key="1">
    <citation type="submission" date="2021-02" db="EMBL/GenBank/DDBJ databases">
        <authorList>
            <person name="Dougan E. K."/>
            <person name="Rhodes N."/>
            <person name="Thang M."/>
            <person name="Chan C."/>
        </authorList>
    </citation>
    <scope>NUCLEOTIDE SEQUENCE</scope>
</reference>
<dbReference type="EMBL" id="CAJNDS010000500">
    <property type="protein sequence ID" value="CAE7212688.1"/>
    <property type="molecule type" value="Genomic_DNA"/>
</dbReference>
<organism evidence="2 3">
    <name type="scientific">Symbiodinium natans</name>
    <dbReference type="NCBI Taxonomy" id="878477"/>
    <lineage>
        <taxon>Eukaryota</taxon>
        <taxon>Sar</taxon>
        <taxon>Alveolata</taxon>
        <taxon>Dinophyceae</taxon>
        <taxon>Suessiales</taxon>
        <taxon>Symbiodiniaceae</taxon>
        <taxon>Symbiodinium</taxon>
    </lineage>
</organism>